<dbReference type="InterPro" id="IPR036509">
    <property type="entry name" value="Met_Sox_Rdtase_MsrA_sf"/>
</dbReference>
<dbReference type="EMBL" id="JBGBPQ010000004">
    <property type="protein sequence ID" value="KAL1524974.1"/>
    <property type="molecule type" value="Genomic_DNA"/>
</dbReference>
<evidence type="ECO:0000256" key="3">
    <source>
        <dbReference type="ARBA" id="ARBA00023002"/>
    </source>
</evidence>
<evidence type="ECO:0000256" key="1">
    <source>
        <dbReference type="ARBA" id="ARBA00005591"/>
    </source>
</evidence>
<dbReference type="PANTHER" id="PTHR42799">
    <property type="entry name" value="MITOCHONDRIAL PEPTIDE METHIONINE SULFOXIDE REDUCTASE"/>
    <property type="match status" value="1"/>
</dbReference>
<proteinExistence type="inferred from homology"/>
<organism evidence="10 11">
    <name type="scientific">Prymnesium parvum</name>
    <name type="common">Toxic golden alga</name>
    <dbReference type="NCBI Taxonomy" id="97485"/>
    <lineage>
        <taxon>Eukaryota</taxon>
        <taxon>Haptista</taxon>
        <taxon>Haptophyta</taxon>
        <taxon>Prymnesiophyceae</taxon>
        <taxon>Prymnesiales</taxon>
        <taxon>Prymnesiaceae</taxon>
        <taxon>Prymnesium</taxon>
    </lineage>
</organism>
<protein>
    <recommendedName>
        <fullName evidence="2">peptide-methionine (S)-S-oxide reductase</fullName>
        <ecNumber evidence="2">1.8.4.11</ecNumber>
    </recommendedName>
    <alternativeName>
        <fullName evidence="5">Peptide-methionine (S)-S-oxide reductase</fullName>
    </alternativeName>
    <alternativeName>
        <fullName evidence="4">Protein-methionine-S-oxide reductase</fullName>
    </alternativeName>
</protein>
<gene>
    <name evidence="10" type="ORF">AB1Y20_019850</name>
</gene>
<comment type="catalytic activity">
    <reaction evidence="7">
        <text>[thioredoxin]-disulfide + L-methionine + H2O = L-methionine (S)-S-oxide + [thioredoxin]-dithiol</text>
        <dbReference type="Rhea" id="RHEA:19993"/>
        <dbReference type="Rhea" id="RHEA-COMP:10698"/>
        <dbReference type="Rhea" id="RHEA-COMP:10700"/>
        <dbReference type="ChEBI" id="CHEBI:15377"/>
        <dbReference type="ChEBI" id="CHEBI:29950"/>
        <dbReference type="ChEBI" id="CHEBI:50058"/>
        <dbReference type="ChEBI" id="CHEBI:57844"/>
        <dbReference type="ChEBI" id="CHEBI:58772"/>
        <dbReference type="EC" id="1.8.4.11"/>
    </reaction>
</comment>
<dbReference type="InterPro" id="IPR002569">
    <property type="entry name" value="Met_Sox_Rdtase_MsrA_dom"/>
</dbReference>
<comment type="caution">
    <text evidence="10">The sequence shown here is derived from an EMBL/GenBank/DDBJ whole genome shotgun (WGS) entry which is preliminary data.</text>
</comment>
<dbReference type="InterPro" id="IPR050162">
    <property type="entry name" value="MsrA_MetSO_reductase"/>
</dbReference>
<feature type="domain" description="Peptide methionine sulphoxide reductase MsrA" evidence="9">
    <location>
        <begin position="131"/>
        <end position="284"/>
    </location>
</feature>
<dbReference type="EC" id="1.8.4.11" evidence="2"/>
<evidence type="ECO:0000256" key="4">
    <source>
        <dbReference type="ARBA" id="ARBA00030273"/>
    </source>
</evidence>
<keyword evidence="11" id="KW-1185">Reference proteome</keyword>
<comment type="catalytic activity">
    <reaction evidence="6">
        <text>L-methionyl-[protein] + [thioredoxin]-disulfide + H2O = L-methionyl-(S)-S-oxide-[protein] + [thioredoxin]-dithiol</text>
        <dbReference type="Rhea" id="RHEA:14217"/>
        <dbReference type="Rhea" id="RHEA-COMP:10698"/>
        <dbReference type="Rhea" id="RHEA-COMP:10700"/>
        <dbReference type="Rhea" id="RHEA-COMP:12313"/>
        <dbReference type="Rhea" id="RHEA-COMP:12315"/>
        <dbReference type="ChEBI" id="CHEBI:15377"/>
        <dbReference type="ChEBI" id="CHEBI:16044"/>
        <dbReference type="ChEBI" id="CHEBI:29950"/>
        <dbReference type="ChEBI" id="CHEBI:44120"/>
        <dbReference type="ChEBI" id="CHEBI:50058"/>
        <dbReference type="EC" id="1.8.4.11"/>
    </reaction>
</comment>
<dbReference type="GO" id="GO:0008113">
    <property type="term" value="F:peptide-methionine (S)-S-oxide reductase activity"/>
    <property type="evidence" value="ECO:0007669"/>
    <property type="project" value="UniProtKB-EC"/>
</dbReference>
<comment type="similarity">
    <text evidence="1">Belongs to the MsrA Met sulfoxide reductase family.</text>
</comment>
<dbReference type="Proteomes" id="UP001515480">
    <property type="component" value="Unassembled WGS sequence"/>
</dbReference>
<evidence type="ECO:0000313" key="10">
    <source>
        <dbReference type="EMBL" id="KAL1524974.1"/>
    </source>
</evidence>
<evidence type="ECO:0000256" key="5">
    <source>
        <dbReference type="ARBA" id="ARBA00030643"/>
    </source>
</evidence>
<dbReference type="Pfam" id="PF01625">
    <property type="entry name" value="PMSR"/>
    <property type="match status" value="1"/>
</dbReference>
<dbReference type="PANTHER" id="PTHR42799:SF2">
    <property type="entry name" value="MITOCHONDRIAL PEPTIDE METHIONINE SULFOXIDE REDUCTASE"/>
    <property type="match status" value="1"/>
</dbReference>
<dbReference type="Gene3D" id="3.30.1060.10">
    <property type="entry name" value="Peptide methionine sulphoxide reductase MsrA"/>
    <property type="match status" value="1"/>
</dbReference>
<dbReference type="GO" id="GO:0034599">
    <property type="term" value="P:cellular response to oxidative stress"/>
    <property type="evidence" value="ECO:0007669"/>
    <property type="project" value="TreeGrafter"/>
</dbReference>
<evidence type="ECO:0000256" key="8">
    <source>
        <dbReference type="SAM" id="MobiDB-lite"/>
    </source>
</evidence>
<evidence type="ECO:0000313" key="11">
    <source>
        <dbReference type="Proteomes" id="UP001515480"/>
    </source>
</evidence>
<sequence>MFHPNPRGGSPTARHDPPNPLARLPVPSIYAMAYVAIIGLTARDLSQNAAVKGWLAGGAPLSELPLQALSGGAVLVSFAAFQLAQFAGVGKRDYYDELEGFEVDSLAAQAAEWALAGAVPTRSSDGKYDVASFAGGCFWGTELHFQRVPGVIATCVGYTQGRTEKPSYGEVCSGTTGHTEGLQLLYDPQVVSYGALCDKLFQTIDSTAWNRVGNDIGTQYRHGIYPHTDSQMQEALAAIEREQARKDIIPGAAGMRKVVTEVKRATVFWPAEKKHQRYLQKRGQSAAKGETAEVRCYG</sequence>
<feature type="region of interest" description="Disordered" evidence="8">
    <location>
        <begin position="1"/>
        <end position="20"/>
    </location>
</feature>
<evidence type="ECO:0000256" key="7">
    <source>
        <dbReference type="ARBA" id="ARBA00048782"/>
    </source>
</evidence>
<dbReference type="NCBIfam" id="TIGR00401">
    <property type="entry name" value="msrA"/>
    <property type="match status" value="1"/>
</dbReference>
<reference evidence="10 11" key="1">
    <citation type="journal article" date="2024" name="Science">
        <title>Giant polyketide synthase enzymes in the biosynthesis of giant marine polyether toxins.</title>
        <authorList>
            <person name="Fallon T.R."/>
            <person name="Shende V.V."/>
            <person name="Wierzbicki I.H."/>
            <person name="Pendleton A.L."/>
            <person name="Watervoot N.F."/>
            <person name="Auber R.P."/>
            <person name="Gonzalez D.J."/>
            <person name="Wisecaver J.H."/>
            <person name="Moore B.S."/>
        </authorList>
    </citation>
    <scope>NUCLEOTIDE SEQUENCE [LARGE SCALE GENOMIC DNA]</scope>
    <source>
        <strain evidence="10 11">12B1</strain>
    </source>
</reference>
<keyword evidence="3" id="KW-0560">Oxidoreductase</keyword>
<accession>A0AB34JTG7</accession>
<evidence type="ECO:0000256" key="2">
    <source>
        <dbReference type="ARBA" id="ARBA00012502"/>
    </source>
</evidence>
<dbReference type="HAMAP" id="MF_01401">
    <property type="entry name" value="MsrA"/>
    <property type="match status" value="1"/>
</dbReference>
<evidence type="ECO:0000256" key="6">
    <source>
        <dbReference type="ARBA" id="ARBA00047806"/>
    </source>
</evidence>
<dbReference type="AlphaFoldDB" id="A0AB34JTG7"/>
<dbReference type="SUPFAM" id="SSF55068">
    <property type="entry name" value="Peptide methionine sulfoxide reductase"/>
    <property type="match status" value="1"/>
</dbReference>
<evidence type="ECO:0000259" key="9">
    <source>
        <dbReference type="Pfam" id="PF01625"/>
    </source>
</evidence>
<dbReference type="GO" id="GO:0005737">
    <property type="term" value="C:cytoplasm"/>
    <property type="evidence" value="ECO:0007669"/>
    <property type="project" value="TreeGrafter"/>
</dbReference>
<name>A0AB34JTG7_PRYPA</name>